<evidence type="ECO:0000256" key="7">
    <source>
        <dbReference type="SAM" id="Phobius"/>
    </source>
</evidence>
<feature type="transmembrane region" description="Helical" evidence="7">
    <location>
        <begin position="58"/>
        <end position="81"/>
    </location>
</feature>
<keyword evidence="3" id="KW-1003">Cell membrane</keyword>
<evidence type="ECO:0000313" key="9">
    <source>
        <dbReference type="EMBL" id="SDW52562.1"/>
    </source>
</evidence>
<sequence>MSIDPKSVVALALLHHALMVLAYALTPLIASITLLGILIAVLQGAFQIEDGALAMGAKVAIVLFFSAAAGEMIFLTLAHLAHDWIAAIPNLIAEDWN</sequence>
<dbReference type="Proteomes" id="UP000634647">
    <property type="component" value="Unassembled WGS sequence"/>
</dbReference>
<keyword evidence="4 7" id="KW-0812">Transmembrane</keyword>
<evidence type="ECO:0000256" key="6">
    <source>
        <dbReference type="ARBA" id="ARBA00023136"/>
    </source>
</evidence>
<dbReference type="RefSeq" id="WP_035842849.1">
    <property type="nucleotide sequence ID" value="NZ_BNAB01000001.1"/>
</dbReference>
<dbReference type="InterPro" id="IPR002191">
    <property type="entry name" value="Bac_export_3"/>
</dbReference>
<dbReference type="AlphaFoldDB" id="A0AAN4ZX24"/>
<evidence type="ECO:0000256" key="2">
    <source>
        <dbReference type="ARBA" id="ARBA00006156"/>
    </source>
</evidence>
<feature type="transmembrane region" description="Helical" evidence="7">
    <location>
        <begin position="20"/>
        <end position="46"/>
    </location>
</feature>
<comment type="caution">
    <text evidence="8">The sequence shown here is derived from an EMBL/GenBank/DDBJ whole genome shotgun (WGS) entry which is preliminary data.</text>
</comment>
<reference evidence="9 10" key="2">
    <citation type="submission" date="2016-10" db="EMBL/GenBank/DDBJ databases">
        <authorList>
            <person name="Varghese N."/>
            <person name="Submissions S."/>
        </authorList>
    </citation>
    <scope>NUCLEOTIDE SEQUENCE [LARGE SCALE GENOMIC DNA]</scope>
    <source>
        <strain evidence="9 10">DSM 24802</strain>
    </source>
</reference>
<comment type="similarity">
    <text evidence="2">Belongs to the FliQ/MopD/SpaQ family.</text>
</comment>
<evidence type="ECO:0000256" key="3">
    <source>
        <dbReference type="ARBA" id="ARBA00022475"/>
    </source>
</evidence>
<keyword evidence="6 7" id="KW-0472">Membrane</keyword>
<comment type="subcellular location">
    <subcellularLocation>
        <location evidence="1">Cell membrane</location>
        <topology evidence="1">Multi-pass membrane protein</topology>
    </subcellularLocation>
</comment>
<evidence type="ECO:0000256" key="4">
    <source>
        <dbReference type="ARBA" id="ARBA00022692"/>
    </source>
</evidence>
<dbReference type="GO" id="GO:0005886">
    <property type="term" value="C:plasma membrane"/>
    <property type="evidence" value="ECO:0007669"/>
    <property type="project" value="UniProtKB-SubCell"/>
</dbReference>
<reference evidence="8" key="1">
    <citation type="journal article" date="2014" name="Int. J. Syst. Evol. Microbiol.">
        <title>Complete genome sequence of Corynebacterium casei LMG S-19264T (=DSM 44701T), isolated from a smear-ripened cheese.</title>
        <authorList>
            <consortium name="US DOE Joint Genome Institute (JGI-PGF)"/>
            <person name="Walter F."/>
            <person name="Albersmeier A."/>
            <person name="Kalinowski J."/>
            <person name="Ruckert C."/>
        </authorList>
    </citation>
    <scope>NUCLEOTIDE SEQUENCE</scope>
    <source>
        <strain evidence="8">CGMCC 1.10859</strain>
    </source>
</reference>
<evidence type="ECO:0000313" key="10">
    <source>
        <dbReference type="Proteomes" id="UP000199541"/>
    </source>
</evidence>
<reference evidence="8" key="3">
    <citation type="submission" date="2023-06" db="EMBL/GenBank/DDBJ databases">
        <authorList>
            <person name="Sun Q."/>
            <person name="Zhou Y."/>
        </authorList>
    </citation>
    <scope>NUCLEOTIDE SEQUENCE</scope>
    <source>
        <strain evidence="8">CGMCC 1.10859</strain>
    </source>
</reference>
<evidence type="ECO:0000313" key="8">
    <source>
        <dbReference type="EMBL" id="GHD98162.1"/>
    </source>
</evidence>
<gene>
    <name evidence="8" type="ORF">GCM10008024_00570</name>
    <name evidence="9" type="ORF">SAMN05444006_104160</name>
</gene>
<evidence type="ECO:0000256" key="5">
    <source>
        <dbReference type="ARBA" id="ARBA00022989"/>
    </source>
</evidence>
<dbReference type="Proteomes" id="UP000199541">
    <property type="component" value="Unassembled WGS sequence"/>
</dbReference>
<name>A0AAN4ZX24_9RHOB</name>
<protein>
    <submittedName>
        <fullName evidence="9">Export protein, family 3</fullName>
    </submittedName>
</protein>
<dbReference type="Pfam" id="PF01313">
    <property type="entry name" value="Bac_export_3"/>
    <property type="match status" value="1"/>
</dbReference>
<dbReference type="GO" id="GO:0009306">
    <property type="term" value="P:protein secretion"/>
    <property type="evidence" value="ECO:0007669"/>
    <property type="project" value="InterPro"/>
</dbReference>
<accession>A0AAN4ZX24</accession>
<organism evidence="8 11">
    <name type="scientific">Allgaiera indica</name>
    <dbReference type="NCBI Taxonomy" id="765699"/>
    <lineage>
        <taxon>Bacteria</taxon>
        <taxon>Pseudomonadati</taxon>
        <taxon>Pseudomonadota</taxon>
        <taxon>Alphaproteobacteria</taxon>
        <taxon>Rhodobacterales</taxon>
        <taxon>Paracoccaceae</taxon>
        <taxon>Allgaiera</taxon>
    </lineage>
</organism>
<dbReference type="EMBL" id="BNAB01000001">
    <property type="protein sequence ID" value="GHD98162.1"/>
    <property type="molecule type" value="Genomic_DNA"/>
</dbReference>
<proteinExistence type="inferred from homology"/>
<evidence type="ECO:0000313" key="11">
    <source>
        <dbReference type="Proteomes" id="UP000634647"/>
    </source>
</evidence>
<evidence type="ECO:0000256" key="1">
    <source>
        <dbReference type="ARBA" id="ARBA00004651"/>
    </source>
</evidence>
<dbReference type="EMBL" id="FNOB01000004">
    <property type="protein sequence ID" value="SDW52562.1"/>
    <property type="molecule type" value="Genomic_DNA"/>
</dbReference>
<keyword evidence="10" id="KW-1185">Reference proteome</keyword>
<keyword evidence="5 7" id="KW-1133">Transmembrane helix</keyword>